<accession>A0A547Q2Q8</accession>
<evidence type="ECO:0000313" key="3">
    <source>
        <dbReference type="EMBL" id="TRD20676.1"/>
    </source>
</evidence>
<dbReference type="OrthoDB" id="9798763at2"/>
<evidence type="ECO:0000256" key="1">
    <source>
        <dbReference type="SAM" id="Phobius"/>
    </source>
</evidence>
<dbReference type="InterPro" id="IPR036374">
    <property type="entry name" value="OxRdtase_Mopterin-bd_sf"/>
</dbReference>
<reference evidence="3 4" key="1">
    <citation type="submission" date="2019-06" db="EMBL/GenBank/DDBJ databases">
        <title>Paenimaribius caenipelagi gen. nov., sp. nov., isolated from a tidal flat.</title>
        <authorList>
            <person name="Yoon J.-H."/>
        </authorList>
    </citation>
    <scope>NUCLEOTIDE SEQUENCE [LARGE SCALE GENOMIC DNA]</scope>
    <source>
        <strain evidence="3 4">JBTF-M29</strain>
    </source>
</reference>
<proteinExistence type="predicted"/>
<dbReference type="Pfam" id="PF00174">
    <property type="entry name" value="Oxidored_molyb"/>
    <property type="match status" value="1"/>
</dbReference>
<dbReference type="InterPro" id="IPR000572">
    <property type="entry name" value="OxRdtase_Mopterin-bd_dom"/>
</dbReference>
<keyword evidence="1" id="KW-1133">Transmembrane helix</keyword>
<protein>
    <submittedName>
        <fullName evidence="3">Oxidoreductase</fullName>
    </submittedName>
</protein>
<dbReference type="RefSeq" id="WP_142834583.1">
    <property type="nucleotide sequence ID" value="NZ_VFSV01000013.1"/>
</dbReference>
<feature type="transmembrane region" description="Helical" evidence="1">
    <location>
        <begin position="6"/>
        <end position="24"/>
    </location>
</feature>
<gene>
    <name evidence="3" type="ORF">FEV53_09520</name>
</gene>
<feature type="domain" description="Oxidoreductase molybdopterin-binding" evidence="2">
    <location>
        <begin position="83"/>
        <end position="155"/>
    </location>
</feature>
<organism evidence="3 4">
    <name type="scientific">Palleronia caenipelagi</name>
    <dbReference type="NCBI Taxonomy" id="2489174"/>
    <lineage>
        <taxon>Bacteria</taxon>
        <taxon>Pseudomonadati</taxon>
        <taxon>Pseudomonadota</taxon>
        <taxon>Alphaproteobacteria</taxon>
        <taxon>Rhodobacterales</taxon>
        <taxon>Roseobacteraceae</taxon>
        <taxon>Palleronia</taxon>
    </lineage>
</organism>
<keyword evidence="1" id="KW-0812">Transmembrane</keyword>
<dbReference type="SUPFAM" id="SSF56524">
    <property type="entry name" value="Oxidoreductase molybdopterin-binding domain"/>
    <property type="match status" value="1"/>
</dbReference>
<dbReference type="AlphaFoldDB" id="A0A547Q2Q8"/>
<name>A0A547Q2Q8_9RHOB</name>
<sequence length="182" mass="20133">MIRVVAYSIVTFTLLTFSTLFVFAGSDSKGEPGMELPTPMGDVILRVTGDIDVTNSEDGQTAEFDFDMLQALGAEEIVTRTIWTNGEQTFTGVLLNDLLNAVGADVESVRAYAVNDYKIDIPASDWAGPGPIIAYLQNGKPMPLRRKGPLWIIYPYDEFPQFKTKVTYARSVWQLAEIRAGE</sequence>
<dbReference type="EMBL" id="VFSV01000013">
    <property type="protein sequence ID" value="TRD20676.1"/>
    <property type="molecule type" value="Genomic_DNA"/>
</dbReference>
<dbReference type="Gene3D" id="3.90.420.10">
    <property type="entry name" value="Oxidoreductase, molybdopterin-binding domain"/>
    <property type="match status" value="1"/>
</dbReference>
<keyword evidence="1" id="KW-0472">Membrane</keyword>
<keyword evidence="4" id="KW-1185">Reference proteome</keyword>
<dbReference type="Proteomes" id="UP000318590">
    <property type="component" value="Unassembled WGS sequence"/>
</dbReference>
<evidence type="ECO:0000259" key="2">
    <source>
        <dbReference type="Pfam" id="PF00174"/>
    </source>
</evidence>
<comment type="caution">
    <text evidence="3">The sequence shown here is derived from an EMBL/GenBank/DDBJ whole genome shotgun (WGS) entry which is preliminary data.</text>
</comment>
<evidence type="ECO:0000313" key="4">
    <source>
        <dbReference type="Proteomes" id="UP000318590"/>
    </source>
</evidence>